<feature type="region of interest" description="Disordered" evidence="1">
    <location>
        <begin position="406"/>
        <end position="434"/>
    </location>
</feature>
<organism evidence="2 3">
    <name type="scientific">Planoprotostelium fungivorum</name>
    <dbReference type="NCBI Taxonomy" id="1890364"/>
    <lineage>
        <taxon>Eukaryota</taxon>
        <taxon>Amoebozoa</taxon>
        <taxon>Evosea</taxon>
        <taxon>Variosea</taxon>
        <taxon>Cavosteliida</taxon>
        <taxon>Cavosteliaceae</taxon>
        <taxon>Planoprotostelium</taxon>
    </lineage>
</organism>
<feature type="compositionally biased region" description="Basic and acidic residues" evidence="1">
    <location>
        <begin position="406"/>
        <end position="415"/>
    </location>
</feature>
<name>A0A2P6NUS0_9EUKA</name>
<accession>A0A2P6NUS0</accession>
<feature type="compositionally biased region" description="Polar residues" evidence="1">
    <location>
        <begin position="14"/>
        <end position="27"/>
    </location>
</feature>
<gene>
    <name evidence="2" type="ORF">PROFUN_02411</name>
</gene>
<sequence>MNPQIITVEPYQPATMSHLTDTTSHSTAPPIPPRNRLQKPQPDKNDSPSIRYSPTTNKYPSPQVYSPIIFQQTPTDVNVYSPIVKSSPVIKENNLEMQYVRDAGILTAYLVPFPQPELKDSTKAPARFLIYTPPPPPLYKPSDNEKEGTVNKAQRKWQSEVRTAKEFKDTSDNHYSWKGAKSVAVRGINKAMSATKSSGLEFLNRVGTDDAAPLREILLIHPPIPGMSEMDIRREFINTILRTKDKATRDAIIATSMLPVAAAVDILVTVVWPFGGLLEIDAVWAYSSIRGAKAARTVSKRLEASGGQLKLTFKQTREMDVMSHYMSWLCHSKNSDRFPFLNGTPPMDYEVVKAMGWEPSLNASSRYEDEAWEREELKEDVSEVFHKAAREYNKWCSSFEKNKKKMDSEDARKTAEMSSAMHTQGAATAETYQPAQLSPPSEAWYQQFRVTFLILGAEKG</sequence>
<dbReference type="STRING" id="1890364.A0A2P6NUS0"/>
<dbReference type="AlphaFoldDB" id="A0A2P6NUS0"/>
<evidence type="ECO:0000313" key="2">
    <source>
        <dbReference type="EMBL" id="PRP87711.1"/>
    </source>
</evidence>
<dbReference type="EMBL" id="MDYQ01000018">
    <property type="protein sequence ID" value="PRP87711.1"/>
    <property type="molecule type" value="Genomic_DNA"/>
</dbReference>
<feature type="compositionally biased region" description="Polar residues" evidence="1">
    <location>
        <begin position="416"/>
        <end position="434"/>
    </location>
</feature>
<dbReference type="Proteomes" id="UP000241769">
    <property type="component" value="Unassembled WGS sequence"/>
</dbReference>
<dbReference type="OrthoDB" id="3189033at2759"/>
<evidence type="ECO:0000256" key="1">
    <source>
        <dbReference type="SAM" id="MobiDB-lite"/>
    </source>
</evidence>
<feature type="region of interest" description="Disordered" evidence="1">
    <location>
        <begin position="1"/>
        <end position="59"/>
    </location>
</feature>
<comment type="caution">
    <text evidence="2">The sequence shown here is derived from an EMBL/GenBank/DDBJ whole genome shotgun (WGS) entry which is preliminary data.</text>
</comment>
<dbReference type="InParanoid" id="A0A2P6NUS0"/>
<reference evidence="2 3" key="1">
    <citation type="journal article" date="2018" name="Genome Biol. Evol.">
        <title>Multiple Roots of Fruiting Body Formation in Amoebozoa.</title>
        <authorList>
            <person name="Hillmann F."/>
            <person name="Forbes G."/>
            <person name="Novohradska S."/>
            <person name="Ferling I."/>
            <person name="Riege K."/>
            <person name="Groth M."/>
            <person name="Westermann M."/>
            <person name="Marz M."/>
            <person name="Spaller T."/>
            <person name="Winckler T."/>
            <person name="Schaap P."/>
            <person name="Glockner G."/>
        </authorList>
    </citation>
    <scope>NUCLEOTIDE SEQUENCE [LARGE SCALE GENOMIC DNA]</scope>
    <source>
        <strain evidence="2 3">Jena</strain>
    </source>
</reference>
<evidence type="ECO:0000313" key="3">
    <source>
        <dbReference type="Proteomes" id="UP000241769"/>
    </source>
</evidence>
<proteinExistence type="predicted"/>
<protein>
    <submittedName>
        <fullName evidence="2">Uncharacterized protein</fullName>
    </submittedName>
</protein>
<keyword evidence="3" id="KW-1185">Reference proteome</keyword>
<feature type="compositionally biased region" description="Polar residues" evidence="1">
    <location>
        <begin position="47"/>
        <end position="59"/>
    </location>
</feature>